<keyword evidence="1 2" id="KW-0694">RNA-binding</keyword>
<dbReference type="Pfam" id="PF00076">
    <property type="entry name" value="RRM_1"/>
    <property type="match status" value="1"/>
</dbReference>
<dbReference type="OrthoDB" id="439993at2759"/>
<reference evidence="8" key="1">
    <citation type="journal article" date="2013" name="Proc. Natl. Acad. Sci. U.S.A.">
        <title>Genome structure and metabolic features in the red seaweed Chondrus crispus shed light on evolution of the Archaeplastida.</title>
        <authorList>
            <person name="Collen J."/>
            <person name="Porcel B."/>
            <person name="Carre W."/>
            <person name="Ball S.G."/>
            <person name="Chaparro C."/>
            <person name="Tonon T."/>
            <person name="Barbeyron T."/>
            <person name="Michel G."/>
            <person name="Noel B."/>
            <person name="Valentin K."/>
            <person name="Elias M."/>
            <person name="Artiguenave F."/>
            <person name="Arun A."/>
            <person name="Aury J.M."/>
            <person name="Barbosa-Neto J.F."/>
            <person name="Bothwell J.H."/>
            <person name="Bouget F.Y."/>
            <person name="Brillet L."/>
            <person name="Cabello-Hurtado F."/>
            <person name="Capella-Gutierrez S."/>
            <person name="Charrier B."/>
            <person name="Cladiere L."/>
            <person name="Cock J.M."/>
            <person name="Coelho S.M."/>
            <person name="Colleoni C."/>
            <person name="Czjzek M."/>
            <person name="Da Silva C."/>
            <person name="Delage L."/>
            <person name="Denoeud F."/>
            <person name="Deschamps P."/>
            <person name="Dittami S.M."/>
            <person name="Gabaldon T."/>
            <person name="Gachon C.M."/>
            <person name="Groisillier A."/>
            <person name="Herve C."/>
            <person name="Jabbari K."/>
            <person name="Katinka M."/>
            <person name="Kloareg B."/>
            <person name="Kowalczyk N."/>
            <person name="Labadie K."/>
            <person name="Leblanc C."/>
            <person name="Lopez P.J."/>
            <person name="McLachlan D.H."/>
            <person name="Meslet-Cladiere L."/>
            <person name="Moustafa A."/>
            <person name="Nehr Z."/>
            <person name="Nyvall Collen P."/>
            <person name="Panaud O."/>
            <person name="Partensky F."/>
            <person name="Poulain J."/>
            <person name="Rensing S.A."/>
            <person name="Rousvoal S."/>
            <person name="Samson G."/>
            <person name="Symeonidi A."/>
            <person name="Weissenbach J."/>
            <person name="Zambounis A."/>
            <person name="Wincker P."/>
            <person name="Boyen C."/>
        </authorList>
    </citation>
    <scope>NUCLEOTIDE SEQUENCE [LARGE SCALE GENOMIC DNA]</scope>
    <source>
        <strain evidence="8">cv. Stackhouse</strain>
    </source>
</reference>
<evidence type="ECO:0000259" key="4">
    <source>
        <dbReference type="PROSITE" id="PS50102"/>
    </source>
</evidence>
<feature type="compositionally biased region" description="Basic and acidic residues" evidence="3">
    <location>
        <begin position="378"/>
        <end position="391"/>
    </location>
</feature>
<feature type="domain" description="RRM" evidence="4">
    <location>
        <begin position="76"/>
        <end position="154"/>
    </location>
</feature>
<protein>
    <recommendedName>
        <fullName evidence="9">RRM domain-containing protein</fullName>
    </recommendedName>
</protein>
<evidence type="ECO:0000259" key="6">
    <source>
        <dbReference type="PROSITE" id="PS51939"/>
    </source>
</evidence>
<dbReference type="STRING" id="2769.R7QCD6"/>
<evidence type="ECO:0000256" key="3">
    <source>
        <dbReference type="SAM" id="MobiDB-lite"/>
    </source>
</evidence>
<dbReference type="InterPro" id="IPR006630">
    <property type="entry name" value="La_HTH"/>
</dbReference>
<feature type="compositionally biased region" description="Basic and acidic residues" evidence="3">
    <location>
        <begin position="59"/>
        <end position="69"/>
    </location>
</feature>
<evidence type="ECO:0000256" key="1">
    <source>
        <dbReference type="ARBA" id="ARBA00022884"/>
    </source>
</evidence>
<evidence type="ECO:0000256" key="2">
    <source>
        <dbReference type="PROSITE-ProRule" id="PRU00332"/>
    </source>
</evidence>
<dbReference type="AlphaFoldDB" id="R7QCD6"/>
<dbReference type="GO" id="GO:0003723">
    <property type="term" value="F:RNA binding"/>
    <property type="evidence" value="ECO:0007669"/>
    <property type="project" value="UniProtKB-UniRule"/>
</dbReference>
<dbReference type="InterPro" id="IPR000504">
    <property type="entry name" value="RRM_dom"/>
</dbReference>
<dbReference type="CDD" id="cd00590">
    <property type="entry name" value="RRM_SF"/>
    <property type="match status" value="1"/>
</dbReference>
<dbReference type="Gene3D" id="3.30.70.330">
    <property type="match status" value="3"/>
</dbReference>
<feature type="domain" description="XRRM" evidence="6">
    <location>
        <begin position="290"/>
        <end position="398"/>
    </location>
</feature>
<gene>
    <name evidence="7" type="ORF">CHC_T00003952001</name>
</gene>
<dbReference type="KEGG" id="ccp:CHC_T00003952001"/>
<dbReference type="GeneID" id="17322972"/>
<dbReference type="Gene3D" id="1.10.10.10">
    <property type="entry name" value="Winged helix-like DNA-binding domain superfamily/Winged helix DNA-binding domain"/>
    <property type="match status" value="1"/>
</dbReference>
<sequence length="398" mass="44946">MDQDGWLDPSVFLLFNRIKNLNASLADIILACKSSDELEVSSPGAASFGDDAGQTRVRRSPDLPDFRNDDDREVARSFILRRIPQDSTVDSLLELFKPLGHVSYARIYRSTNFPDGPRALVCFPDQESADAAFLKFTSRRPPALEGILMKKRGQNQGGFNPSSPDFSVRPNMLICHFTELSPDLDWKRLYKTLTTVFTERIGDGTMRYLMYVPKADECHVTCNDNGATRALLAELTETGLVIEDSTAKVRILEDEEEVKNYWKMAAEHRASRNATRTRDSTSSSFEPIDRRPPGVIVKIDGLHEEMTWRDLKQDLSRLGKLVYLNHERGSNSCYVRFSTAEESSRVVDALSGPDAETICGTVVQSSVVAGEEETEYWNRAEELQRDRRNSRDSPPYES</sequence>
<dbReference type="InterPro" id="IPR014886">
    <property type="entry name" value="La_xRRM"/>
</dbReference>
<dbReference type="Gramene" id="CDF35438">
    <property type="protein sequence ID" value="CDF35438"/>
    <property type="gene ID" value="CHC_T00003952001"/>
</dbReference>
<evidence type="ECO:0000313" key="7">
    <source>
        <dbReference type="EMBL" id="CDF35438.1"/>
    </source>
</evidence>
<dbReference type="PROSITE" id="PS51939">
    <property type="entry name" value="XRRM"/>
    <property type="match status" value="1"/>
</dbReference>
<keyword evidence="8" id="KW-1185">Reference proteome</keyword>
<organism evidence="7 8">
    <name type="scientific">Chondrus crispus</name>
    <name type="common">Carrageen Irish moss</name>
    <name type="synonym">Polymorpha crispa</name>
    <dbReference type="NCBI Taxonomy" id="2769"/>
    <lineage>
        <taxon>Eukaryota</taxon>
        <taxon>Rhodophyta</taxon>
        <taxon>Florideophyceae</taxon>
        <taxon>Rhodymeniophycidae</taxon>
        <taxon>Gigartinales</taxon>
        <taxon>Gigartinaceae</taxon>
        <taxon>Chondrus</taxon>
    </lineage>
</organism>
<evidence type="ECO:0008006" key="9">
    <source>
        <dbReference type="Google" id="ProtNLM"/>
    </source>
</evidence>
<dbReference type="PROSITE" id="PS50102">
    <property type="entry name" value="RRM"/>
    <property type="match status" value="1"/>
</dbReference>
<feature type="region of interest" description="Disordered" evidence="3">
    <location>
        <begin position="378"/>
        <end position="398"/>
    </location>
</feature>
<feature type="region of interest" description="Disordered" evidence="3">
    <location>
        <begin position="43"/>
        <end position="69"/>
    </location>
</feature>
<dbReference type="RefSeq" id="XP_005715257.1">
    <property type="nucleotide sequence ID" value="XM_005715200.1"/>
</dbReference>
<feature type="domain" description="HTH La-type RNA-binding" evidence="5">
    <location>
        <begin position="1"/>
        <end position="58"/>
    </location>
</feature>
<dbReference type="Pfam" id="PF08777">
    <property type="entry name" value="RRM_3"/>
    <property type="match status" value="2"/>
</dbReference>
<dbReference type="GO" id="GO:1990904">
    <property type="term" value="C:ribonucleoprotein complex"/>
    <property type="evidence" value="ECO:0007669"/>
    <property type="project" value="UniProtKB-UniRule"/>
</dbReference>
<dbReference type="SUPFAM" id="SSF54928">
    <property type="entry name" value="RNA-binding domain, RBD"/>
    <property type="match status" value="1"/>
</dbReference>
<proteinExistence type="predicted"/>
<dbReference type="SMART" id="SM00360">
    <property type="entry name" value="RRM"/>
    <property type="match status" value="2"/>
</dbReference>
<dbReference type="InterPro" id="IPR036388">
    <property type="entry name" value="WH-like_DNA-bd_sf"/>
</dbReference>
<dbReference type="PROSITE" id="PS50961">
    <property type="entry name" value="HTH_LA"/>
    <property type="match status" value="1"/>
</dbReference>
<name>R7QCD6_CHOCR</name>
<dbReference type="InterPro" id="IPR035979">
    <property type="entry name" value="RBD_domain_sf"/>
</dbReference>
<dbReference type="InterPro" id="IPR012677">
    <property type="entry name" value="Nucleotide-bd_a/b_plait_sf"/>
</dbReference>
<accession>R7QCD6</accession>
<evidence type="ECO:0000259" key="5">
    <source>
        <dbReference type="PROSITE" id="PS50961"/>
    </source>
</evidence>
<dbReference type="Proteomes" id="UP000012073">
    <property type="component" value="Unassembled WGS sequence"/>
</dbReference>
<evidence type="ECO:0000313" key="8">
    <source>
        <dbReference type="Proteomes" id="UP000012073"/>
    </source>
</evidence>
<dbReference type="EMBL" id="HG001730">
    <property type="protein sequence ID" value="CDF35438.1"/>
    <property type="molecule type" value="Genomic_DNA"/>
</dbReference>